<sequence>MEKRWEDVFNFLSLGTYPSGYNKSQNLNLRRYAYKLTIKEEYLRYMHAHTVKGELFFGSRRVIKSKEGARKLFKEFHSSPIGGHSGILKTRTAINSRFYWLGMSIDIDNWVLECNECQKVGKPLVAPQALECIKVSAVWELIGIDLTGPLPKTVNDFQYILTITDYFSKWVEAFPLKTKSAAEVGRHICSIIYRHGCPKRILSDQGREFVNQLNNSLCNMLSIERSVTAAYHPQTNGLDEKTNDNIKRALTKLVNEKQNNWDVFLDATLFSLRSKFHTTTKHSPFLLMYGREAVFPHMQKEYKRSTKILFIMLEMRCFSLT</sequence>
<keyword evidence="4" id="KW-1185">Reference proteome</keyword>
<reference evidence="3" key="1">
    <citation type="submission" date="2021-02" db="EMBL/GenBank/DDBJ databases">
        <title>Comparative genomics reveals that relaxation of natural selection precedes convergent phenotypic evolution of cavefish.</title>
        <authorList>
            <person name="Peng Z."/>
        </authorList>
    </citation>
    <scope>NUCLEOTIDE SEQUENCE</scope>
    <source>
        <tissue evidence="3">Muscle</tissue>
    </source>
</reference>
<dbReference type="InterPro" id="IPR036397">
    <property type="entry name" value="RNaseH_sf"/>
</dbReference>
<evidence type="ECO:0000256" key="1">
    <source>
        <dbReference type="ARBA" id="ARBA00039658"/>
    </source>
</evidence>
<dbReference type="InterPro" id="IPR001584">
    <property type="entry name" value="Integrase_cat-core"/>
</dbReference>
<dbReference type="Gene3D" id="3.30.420.10">
    <property type="entry name" value="Ribonuclease H-like superfamily/Ribonuclease H"/>
    <property type="match status" value="1"/>
</dbReference>
<dbReference type="GO" id="GO:0003676">
    <property type="term" value="F:nucleic acid binding"/>
    <property type="evidence" value="ECO:0007669"/>
    <property type="project" value="InterPro"/>
</dbReference>
<dbReference type="EMBL" id="JAFHDT010000009">
    <property type="protein sequence ID" value="KAI7805320.1"/>
    <property type="molecule type" value="Genomic_DNA"/>
</dbReference>
<evidence type="ECO:0000313" key="3">
    <source>
        <dbReference type="EMBL" id="KAI7805320.1"/>
    </source>
</evidence>
<dbReference type="Pfam" id="PF17921">
    <property type="entry name" value="Integrase_H2C2"/>
    <property type="match status" value="1"/>
</dbReference>
<dbReference type="Pfam" id="PF00665">
    <property type="entry name" value="rve"/>
    <property type="match status" value="1"/>
</dbReference>
<feature type="domain" description="Integrase catalytic" evidence="2">
    <location>
        <begin position="123"/>
        <end position="292"/>
    </location>
</feature>
<accession>A0A9W7WN82</accession>
<dbReference type="AlphaFoldDB" id="A0A9W7WN82"/>
<organism evidence="3 4">
    <name type="scientific">Triplophysa rosa</name>
    <name type="common">Cave loach</name>
    <dbReference type="NCBI Taxonomy" id="992332"/>
    <lineage>
        <taxon>Eukaryota</taxon>
        <taxon>Metazoa</taxon>
        <taxon>Chordata</taxon>
        <taxon>Craniata</taxon>
        <taxon>Vertebrata</taxon>
        <taxon>Euteleostomi</taxon>
        <taxon>Actinopterygii</taxon>
        <taxon>Neopterygii</taxon>
        <taxon>Teleostei</taxon>
        <taxon>Ostariophysi</taxon>
        <taxon>Cypriniformes</taxon>
        <taxon>Nemacheilidae</taxon>
        <taxon>Triplophysa</taxon>
    </lineage>
</organism>
<comment type="caution">
    <text evidence="3">The sequence shown here is derived from an EMBL/GenBank/DDBJ whole genome shotgun (WGS) entry which is preliminary data.</text>
</comment>
<dbReference type="Gene3D" id="1.10.340.70">
    <property type="match status" value="1"/>
</dbReference>
<gene>
    <name evidence="3" type="ORF">IRJ41_004690</name>
</gene>
<dbReference type="InterPro" id="IPR050951">
    <property type="entry name" value="Retrovirus_Pol_polyprotein"/>
</dbReference>
<dbReference type="PANTHER" id="PTHR37984">
    <property type="entry name" value="PROTEIN CBG26694"/>
    <property type="match status" value="1"/>
</dbReference>
<dbReference type="FunFam" id="3.30.420.10:FF:000032">
    <property type="entry name" value="Retrovirus-related Pol polyprotein from transposon 297-like Protein"/>
    <property type="match status" value="1"/>
</dbReference>
<dbReference type="FunFam" id="1.10.340.70:FF:000001">
    <property type="entry name" value="Retrovirus-related Pol polyprotein from transposon gypsy-like Protein"/>
    <property type="match status" value="1"/>
</dbReference>
<proteinExistence type="predicted"/>
<dbReference type="SUPFAM" id="SSF53098">
    <property type="entry name" value="Ribonuclease H-like"/>
    <property type="match status" value="1"/>
</dbReference>
<dbReference type="InterPro" id="IPR012337">
    <property type="entry name" value="RNaseH-like_sf"/>
</dbReference>
<evidence type="ECO:0000313" key="4">
    <source>
        <dbReference type="Proteomes" id="UP001059041"/>
    </source>
</evidence>
<evidence type="ECO:0000259" key="2">
    <source>
        <dbReference type="PROSITE" id="PS50994"/>
    </source>
</evidence>
<dbReference type="InterPro" id="IPR041588">
    <property type="entry name" value="Integrase_H2C2"/>
</dbReference>
<protein>
    <recommendedName>
        <fullName evidence="1">Gypsy retrotransposon integrase-like protein 1</fullName>
    </recommendedName>
</protein>
<dbReference type="Proteomes" id="UP001059041">
    <property type="component" value="Linkage Group LG9"/>
</dbReference>
<dbReference type="PROSITE" id="PS50994">
    <property type="entry name" value="INTEGRASE"/>
    <property type="match status" value="1"/>
</dbReference>
<dbReference type="PANTHER" id="PTHR37984:SF5">
    <property type="entry name" value="PROTEIN NYNRIN-LIKE"/>
    <property type="match status" value="1"/>
</dbReference>
<name>A0A9W7WN82_TRIRA</name>
<dbReference type="GO" id="GO:0015074">
    <property type="term" value="P:DNA integration"/>
    <property type="evidence" value="ECO:0007669"/>
    <property type="project" value="InterPro"/>
</dbReference>